<evidence type="ECO:0000313" key="1">
    <source>
        <dbReference type="EMBL" id="KAJ8950183.1"/>
    </source>
</evidence>
<keyword evidence="2" id="KW-1185">Reference proteome</keyword>
<dbReference type="AlphaFoldDB" id="A0AAV8YGW7"/>
<gene>
    <name evidence="1" type="ORF">NQ314_008036</name>
</gene>
<comment type="caution">
    <text evidence="1">The sequence shown here is derived from an EMBL/GenBank/DDBJ whole genome shotgun (WGS) entry which is preliminary data.</text>
</comment>
<evidence type="ECO:0000313" key="2">
    <source>
        <dbReference type="Proteomes" id="UP001162156"/>
    </source>
</evidence>
<name>A0AAV8YGW7_9CUCU</name>
<dbReference type="EMBL" id="JANEYF010002186">
    <property type="protein sequence ID" value="KAJ8950183.1"/>
    <property type="molecule type" value="Genomic_DNA"/>
</dbReference>
<protein>
    <submittedName>
        <fullName evidence="1">Uncharacterized protein</fullName>
    </submittedName>
</protein>
<accession>A0AAV8YGW7</accession>
<reference evidence="1" key="1">
    <citation type="journal article" date="2023" name="Insect Mol. Biol.">
        <title>Genome sequencing provides insights into the evolution of gene families encoding plant cell wall-degrading enzymes in longhorned beetles.</title>
        <authorList>
            <person name="Shin N.R."/>
            <person name="Okamura Y."/>
            <person name="Kirsch R."/>
            <person name="Pauchet Y."/>
        </authorList>
    </citation>
    <scope>NUCLEOTIDE SEQUENCE</scope>
    <source>
        <strain evidence="1">RBIC_L_NR</strain>
    </source>
</reference>
<dbReference type="SUPFAM" id="SSF52047">
    <property type="entry name" value="RNI-like"/>
    <property type="match status" value="1"/>
</dbReference>
<organism evidence="1 2">
    <name type="scientific">Rhamnusium bicolor</name>
    <dbReference type="NCBI Taxonomy" id="1586634"/>
    <lineage>
        <taxon>Eukaryota</taxon>
        <taxon>Metazoa</taxon>
        <taxon>Ecdysozoa</taxon>
        <taxon>Arthropoda</taxon>
        <taxon>Hexapoda</taxon>
        <taxon>Insecta</taxon>
        <taxon>Pterygota</taxon>
        <taxon>Neoptera</taxon>
        <taxon>Endopterygota</taxon>
        <taxon>Coleoptera</taxon>
        <taxon>Polyphaga</taxon>
        <taxon>Cucujiformia</taxon>
        <taxon>Chrysomeloidea</taxon>
        <taxon>Cerambycidae</taxon>
        <taxon>Lepturinae</taxon>
        <taxon>Rhagiini</taxon>
        <taxon>Rhamnusium</taxon>
    </lineage>
</organism>
<dbReference type="Proteomes" id="UP001162156">
    <property type="component" value="Unassembled WGS sequence"/>
</dbReference>
<proteinExistence type="predicted"/>
<sequence length="117" mass="13456">MLKMVCSRGKTMSNINLSYNPNLTGISLRRLLECSYLQNINLIGCDNILQYFEDSGTFNFLEESDDQGEKNFKISANLRNYPAQVTTLVDMFKSKYCDCYIEKTDNFLLLASTLSHR</sequence>